<evidence type="ECO:0000313" key="2">
    <source>
        <dbReference type="EMBL" id="CAD8050777.1"/>
    </source>
</evidence>
<reference evidence="2" key="1">
    <citation type="submission" date="2021-01" db="EMBL/GenBank/DDBJ databases">
        <authorList>
            <consortium name="Genoscope - CEA"/>
            <person name="William W."/>
        </authorList>
    </citation>
    <scope>NUCLEOTIDE SEQUENCE</scope>
</reference>
<keyword evidence="3" id="KW-1185">Reference proteome</keyword>
<dbReference type="Proteomes" id="UP000688137">
    <property type="component" value="Unassembled WGS sequence"/>
</dbReference>
<evidence type="ECO:0000256" key="1">
    <source>
        <dbReference type="SAM" id="Coils"/>
    </source>
</evidence>
<comment type="caution">
    <text evidence="2">The sequence shown here is derived from an EMBL/GenBank/DDBJ whole genome shotgun (WGS) entry which is preliminary data.</text>
</comment>
<keyword evidence="1" id="KW-0175">Coiled coil</keyword>
<protein>
    <submittedName>
        <fullName evidence="2">Uncharacterized protein</fullName>
    </submittedName>
</protein>
<dbReference type="AlphaFoldDB" id="A0A8S1K7G5"/>
<name>A0A8S1K7G5_PARPR</name>
<accession>A0A8S1K7G5</accession>
<sequence>MKLSPICQTLIHSKSNPLSPVIQNIKKHSIHSIENDKKENNNQLELRINQLVEENKKVNLQLNDKIKENEQLREQIMEQEIQINKLKGIEHELMLIKEISDIRFQDYQKSKQQAEQLYQELTDIQSVFQDSSTKLISQSEEIQQWKIRYAELDSTRLQQLQELKQQIYKQQEEDEQKQSYLKALTEMEKTIQSLQDQLQEKEHTLKLANEDINQWKIKYSKVQIQQKQVPNDKEKDQKIQMLIDEIERLNDLLGQRNDEIYTLKRLTEKTAQLISISQRAQRSASGQKYK</sequence>
<feature type="coiled-coil region" evidence="1">
    <location>
        <begin position="157"/>
        <end position="259"/>
    </location>
</feature>
<dbReference type="EMBL" id="CAJJDM010000012">
    <property type="protein sequence ID" value="CAD8050777.1"/>
    <property type="molecule type" value="Genomic_DNA"/>
</dbReference>
<organism evidence="2 3">
    <name type="scientific">Paramecium primaurelia</name>
    <dbReference type="NCBI Taxonomy" id="5886"/>
    <lineage>
        <taxon>Eukaryota</taxon>
        <taxon>Sar</taxon>
        <taxon>Alveolata</taxon>
        <taxon>Ciliophora</taxon>
        <taxon>Intramacronucleata</taxon>
        <taxon>Oligohymenophorea</taxon>
        <taxon>Peniculida</taxon>
        <taxon>Parameciidae</taxon>
        <taxon>Paramecium</taxon>
    </lineage>
</organism>
<gene>
    <name evidence="2" type="ORF">PPRIM_AZ9-3.1.T0170227</name>
</gene>
<feature type="coiled-coil region" evidence="1">
    <location>
        <begin position="34"/>
        <end position="127"/>
    </location>
</feature>
<evidence type="ECO:0000313" key="3">
    <source>
        <dbReference type="Proteomes" id="UP000688137"/>
    </source>
</evidence>
<proteinExistence type="predicted"/>